<comment type="caution">
    <text evidence="2">The sequence shown here is derived from an EMBL/GenBank/DDBJ whole genome shotgun (WGS) entry which is preliminary data.</text>
</comment>
<evidence type="ECO:0000313" key="2">
    <source>
        <dbReference type="EMBL" id="MFC0083088.1"/>
    </source>
</evidence>
<dbReference type="Gene3D" id="3.10.129.10">
    <property type="entry name" value="Hotdog Thioesterase"/>
    <property type="match status" value="1"/>
</dbReference>
<accession>A0ABV6C5X3</accession>
<dbReference type="EMBL" id="JBHLYQ010000253">
    <property type="protein sequence ID" value="MFC0083088.1"/>
    <property type="molecule type" value="Genomic_DNA"/>
</dbReference>
<organism evidence="2 3">
    <name type="scientific">Aciditerrimonas ferrireducens</name>
    <dbReference type="NCBI Taxonomy" id="667306"/>
    <lineage>
        <taxon>Bacteria</taxon>
        <taxon>Bacillati</taxon>
        <taxon>Actinomycetota</taxon>
        <taxon>Acidimicrobiia</taxon>
        <taxon>Acidimicrobiales</taxon>
        <taxon>Acidimicrobiaceae</taxon>
        <taxon>Aciditerrimonas</taxon>
    </lineage>
</organism>
<dbReference type="Pfam" id="PF20791">
    <property type="entry name" value="Acyl-ACP_TE_C"/>
    <property type="match status" value="1"/>
</dbReference>
<feature type="domain" description="Acyl-ACP thioesterase-like C-terminal" evidence="1">
    <location>
        <begin position="53"/>
        <end position="83"/>
    </location>
</feature>
<sequence length="145" mass="15734">RAVWVALDLRRGTPARLDERFLAVYGPSAAGRRATLRLQLPPPEPGDRAGARPWPLRRADLDVWGHANNAVAWEAVEEVLGEHPPTPLRALLEHPQALLPGQRPALLARTRADALDVWLLDPASGQVLVAAQVAPAAAQEARRPT</sequence>
<dbReference type="InterPro" id="IPR029069">
    <property type="entry name" value="HotDog_dom_sf"/>
</dbReference>
<name>A0ABV6C5X3_9ACTN</name>
<dbReference type="SUPFAM" id="SSF54637">
    <property type="entry name" value="Thioesterase/thiol ester dehydrase-isomerase"/>
    <property type="match status" value="1"/>
</dbReference>
<keyword evidence="3" id="KW-1185">Reference proteome</keyword>
<proteinExistence type="predicted"/>
<gene>
    <name evidence="2" type="ORF">ACFFRE_13215</name>
</gene>
<evidence type="ECO:0000259" key="1">
    <source>
        <dbReference type="Pfam" id="PF20791"/>
    </source>
</evidence>
<dbReference type="InterPro" id="IPR049427">
    <property type="entry name" value="Acyl-ACP_TE_C"/>
</dbReference>
<feature type="non-terminal residue" evidence="2">
    <location>
        <position position="1"/>
    </location>
</feature>
<dbReference type="Proteomes" id="UP001589788">
    <property type="component" value="Unassembled WGS sequence"/>
</dbReference>
<reference evidence="2 3" key="1">
    <citation type="submission" date="2024-09" db="EMBL/GenBank/DDBJ databases">
        <authorList>
            <person name="Sun Q."/>
            <person name="Mori K."/>
        </authorList>
    </citation>
    <scope>NUCLEOTIDE SEQUENCE [LARGE SCALE GENOMIC DNA]</scope>
    <source>
        <strain evidence="2 3">JCM 15389</strain>
    </source>
</reference>
<protein>
    <recommendedName>
        <fullName evidence="1">Acyl-ACP thioesterase-like C-terminal domain-containing protein</fullName>
    </recommendedName>
</protein>
<evidence type="ECO:0000313" key="3">
    <source>
        <dbReference type="Proteomes" id="UP001589788"/>
    </source>
</evidence>